<protein>
    <submittedName>
        <fullName evidence="2">Uncharacterized protein</fullName>
    </submittedName>
</protein>
<evidence type="ECO:0000256" key="1">
    <source>
        <dbReference type="SAM" id="Phobius"/>
    </source>
</evidence>
<reference evidence="2" key="1">
    <citation type="journal article" date="2014" name="Appl. Environ. Microbiol.">
        <title>Comparative genomic and morphological analysis of Listeria phages isolated from farm environments.</title>
        <authorList>
            <person name="Denes T."/>
            <person name="Vongkamjan K."/>
            <person name="Ackermann H.W."/>
            <person name="Moreno Switt A.I."/>
            <person name="Wiedmann M."/>
            <person name="den Bakker H.C."/>
        </authorList>
    </citation>
    <scope>NUCLEOTIDE SEQUENCE</scope>
</reference>
<name>A0A059T6P0_9CAUD</name>
<keyword evidence="1" id="KW-0472">Membrane</keyword>
<sequence>MLGAVIFTIVIIVYRLIFLKETTSLLGIGWYIFLYYLFRHILFTITGGDLTWF</sequence>
<accession>A0A059T6P0</accession>
<feature type="transmembrane region" description="Helical" evidence="1">
    <location>
        <begin position="6"/>
        <end position="33"/>
    </location>
</feature>
<organism evidence="2">
    <name type="scientific">Listeria phage LP-083-1</name>
    <dbReference type="NCBI Taxonomy" id="1458854"/>
    <lineage>
        <taxon>Viruses</taxon>
        <taxon>Duplodnaviria</taxon>
        <taxon>Heunggongvirae</taxon>
        <taxon>Uroviricota</taxon>
        <taxon>Caudoviricetes</taxon>
    </lineage>
</organism>
<keyword evidence="1" id="KW-1133">Transmembrane helix</keyword>
<proteinExistence type="predicted"/>
<keyword evidence="1" id="KW-0812">Transmembrane</keyword>
<dbReference type="EMBL" id="KJ094028">
    <property type="protein sequence ID" value="AHL18992.1"/>
    <property type="molecule type" value="Genomic_DNA"/>
</dbReference>
<evidence type="ECO:0000313" key="2">
    <source>
        <dbReference type="EMBL" id="AHL18992.1"/>
    </source>
</evidence>
<gene>
    <name evidence="2" type="ORF">LP083-1_027</name>
</gene>